<keyword evidence="6" id="KW-0092">Biotin</keyword>
<dbReference type="InterPro" id="IPR041265">
    <property type="entry name" value="PCC_BT"/>
</dbReference>
<evidence type="ECO:0000313" key="12">
    <source>
        <dbReference type="EMBL" id="GBG74772.1"/>
    </source>
</evidence>
<dbReference type="FunFam" id="3.30.1490.20:FF:000003">
    <property type="entry name" value="acetyl-CoA carboxylase isoform X1"/>
    <property type="match status" value="1"/>
</dbReference>
<feature type="region of interest" description="Disordered" evidence="8">
    <location>
        <begin position="22"/>
        <end position="54"/>
    </location>
</feature>
<dbReference type="EMBL" id="BFEA01000210">
    <property type="protein sequence ID" value="GBG74772.1"/>
    <property type="molecule type" value="Genomic_DNA"/>
</dbReference>
<protein>
    <recommendedName>
        <fullName evidence="14">Acetyl-CoA carboxylase</fullName>
    </recommendedName>
</protein>
<keyword evidence="9" id="KW-0732">Signal</keyword>
<keyword evidence="3 7" id="KW-0547">Nucleotide-binding</keyword>
<evidence type="ECO:0000256" key="1">
    <source>
        <dbReference type="ARBA" id="ARBA00001953"/>
    </source>
</evidence>
<evidence type="ECO:0000256" key="2">
    <source>
        <dbReference type="ARBA" id="ARBA00022598"/>
    </source>
</evidence>
<keyword evidence="5" id="KW-0443">Lipid metabolism</keyword>
<dbReference type="FunFam" id="3.40.50.20:FF:000010">
    <property type="entry name" value="Propionyl-CoA carboxylase subunit alpha"/>
    <property type="match status" value="1"/>
</dbReference>
<dbReference type="Pfam" id="PF18140">
    <property type="entry name" value="PCC_BT"/>
    <property type="match status" value="1"/>
</dbReference>
<feature type="compositionally biased region" description="Acidic residues" evidence="8">
    <location>
        <begin position="131"/>
        <end position="147"/>
    </location>
</feature>
<feature type="compositionally biased region" description="Acidic residues" evidence="8">
    <location>
        <begin position="25"/>
        <end position="53"/>
    </location>
</feature>
<dbReference type="InterPro" id="IPR011054">
    <property type="entry name" value="Rudment_hybrid_motif"/>
</dbReference>
<dbReference type="InterPro" id="IPR005482">
    <property type="entry name" value="Biotin_COase_C"/>
</dbReference>
<evidence type="ECO:0000259" key="11">
    <source>
        <dbReference type="PROSITE" id="PS50979"/>
    </source>
</evidence>
<organism evidence="12 13">
    <name type="scientific">Chara braunii</name>
    <name type="common">Braun's stonewort</name>
    <dbReference type="NCBI Taxonomy" id="69332"/>
    <lineage>
        <taxon>Eukaryota</taxon>
        <taxon>Viridiplantae</taxon>
        <taxon>Streptophyta</taxon>
        <taxon>Charophyceae</taxon>
        <taxon>Charales</taxon>
        <taxon>Characeae</taxon>
        <taxon>Chara</taxon>
    </lineage>
</organism>
<dbReference type="GO" id="GO:0006629">
    <property type="term" value="P:lipid metabolic process"/>
    <property type="evidence" value="ECO:0007669"/>
    <property type="project" value="UniProtKB-KW"/>
</dbReference>
<gene>
    <name evidence="12" type="ORF">CBR_g19284</name>
</gene>
<feature type="region of interest" description="Disordered" evidence="8">
    <location>
        <begin position="69"/>
        <end position="95"/>
    </location>
</feature>
<dbReference type="PROSITE" id="PS50979">
    <property type="entry name" value="BC"/>
    <property type="match status" value="1"/>
</dbReference>
<dbReference type="Gene3D" id="3.30.700.30">
    <property type="match status" value="1"/>
</dbReference>
<dbReference type="GO" id="GO:0004658">
    <property type="term" value="F:propionyl-CoA carboxylase activity"/>
    <property type="evidence" value="ECO:0007669"/>
    <property type="project" value="TreeGrafter"/>
</dbReference>
<keyword evidence="13" id="KW-1185">Reference proteome</keyword>
<dbReference type="Pfam" id="PF02786">
    <property type="entry name" value="CPSase_L_D2"/>
    <property type="match status" value="1"/>
</dbReference>
<feature type="compositionally biased region" description="Acidic residues" evidence="8">
    <location>
        <begin position="72"/>
        <end position="95"/>
    </location>
</feature>
<dbReference type="InterPro" id="IPR011761">
    <property type="entry name" value="ATP-grasp"/>
</dbReference>
<evidence type="ECO:0000256" key="7">
    <source>
        <dbReference type="PROSITE-ProRule" id="PRU00409"/>
    </source>
</evidence>
<evidence type="ECO:0000313" key="13">
    <source>
        <dbReference type="Proteomes" id="UP000265515"/>
    </source>
</evidence>
<keyword evidence="2" id="KW-0436">Ligase</keyword>
<dbReference type="InterPro" id="IPR050856">
    <property type="entry name" value="Biotin_carboxylase_complex"/>
</dbReference>
<evidence type="ECO:0000256" key="9">
    <source>
        <dbReference type="SAM" id="SignalP"/>
    </source>
</evidence>
<feature type="domain" description="Biotin carboxylation" evidence="11">
    <location>
        <begin position="288"/>
        <end position="722"/>
    </location>
</feature>
<evidence type="ECO:0000259" key="10">
    <source>
        <dbReference type="PROSITE" id="PS50975"/>
    </source>
</evidence>
<feature type="region of interest" description="Disordered" evidence="8">
    <location>
        <begin position="126"/>
        <end position="148"/>
    </location>
</feature>
<feature type="signal peptide" evidence="9">
    <location>
        <begin position="1"/>
        <end position="22"/>
    </location>
</feature>
<dbReference type="Proteomes" id="UP000265515">
    <property type="component" value="Unassembled WGS sequence"/>
</dbReference>
<evidence type="ECO:0000256" key="3">
    <source>
        <dbReference type="ARBA" id="ARBA00022741"/>
    </source>
</evidence>
<dbReference type="Pfam" id="PF02785">
    <property type="entry name" value="Biotin_carb_C"/>
    <property type="match status" value="1"/>
</dbReference>
<evidence type="ECO:0000256" key="8">
    <source>
        <dbReference type="SAM" id="MobiDB-lite"/>
    </source>
</evidence>
<dbReference type="PANTHER" id="PTHR18866">
    <property type="entry name" value="CARBOXYLASE:PYRUVATE/ACETYL-COA/PROPIONYL-COA CARBOXYLASE"/>
    <property type="match status" value="1"/>
</dbReference>
<dbReference type="PROSITE" id="PS00866">
    <property type="entry name" value="CPSASE_1"/>
    <property type="match status" value="1"/>
</dbReference>
<dbReference type="SUPFAM" id="SSF56059">
    <property type="entry name" value="Glutathione synthetase ATP-binding domain-like"/>
    <property type="match status" value="1"/>
</dbReference>
<dbReference type="GO" id="GO:0005739">
    <property type="term" value="C:mitochondrion"/>
    <property type="evidence" value="ECO:0007669"/>
    <property type="project" value="TreeGrafter"/>
</dbReference>
<evidence type="ECO:0000256" key="4">
    <source>
        <dbReference type="ARBA" id="ARBA00022840"/>
    </source>
</evidence>
<dbReference type="STRING" id="69332.A0A388KXR6"/>
<evidence type="ECO:0000256" key="5">
    <source>
        <dbReference type="ARBA" id="ARBA00023098"/>
    </source>
</evidence>
<dbReference type="PANTHER" id="PTHR18866:SF33">
    <property type="entry name" value="METHYLCROTONOYL-COA CARBOXYLASE SUBUNIT ALPHA, MITOCHONDRIAL-RELATED"/>
    <property type="match status" value="1"/>
</dbReference>
<dbReference type="SMART" id="SM00878">
    <property type="entry name" value="Biotin_carb_C"/>
    <property type="match status" value="1"/>
</dbReference>
<feature type="region of interest" description="Disordered" evidence="8">
    <location>
        <begin position="215"/>
        <end position="236"/>
    </location>
</feature>
<sequence>MTFLFLFFLPSPVLLLLRSLHAEDGDPDEGDDDDDMDDDDEEEEGDDEGDDEALVSGWLWRLSAAAVAAAIADEEDDDPDEDEDDGDGDDDDDDEGDYVMLVSGWLWRLSLAYDDEGDDEMLVSACGYGRDEDDDDDDDDDDDEGDDVMPVSGWLWRLRLASDDDENHCHGHRFSLSVCLSSGRREDTAFLDIYGGSCDLVEENALDAVLSGSDTWHRPSSGIGSRRGGNALDSGVSEAEDVSAMGLDRSQSVPSPSFLLGSRRWFSAERSSAYAAASPKKDEKKPPPFSKVLVANRGEIACRIIRTARRMGMRTAVVHSDVDADSRHVRMADEAVCVGPAAPALSYLNIDAVLDAIKSTQAEAVHPGYGFLSENAEFARRVEDAGVAFVGPPSAAMAVMGDKVNSKRLASSLGIATIPGSGEPIRDVEHAVEISRKIGFPVILKPAAGGGGKGMRVAWNEDDVTEGFNLCKYEAMSSFGDNRIFIERYLEEPRHVEIQIMADNFGNMIYFPERECSVQRRKQKVVEEAPSTCVDAGLRKAMGEAALRLAQASGYRSAGTVEFLVNKQHDYYFLETNTRLQVEHPVTELITRLDLVNMMFRIAAGEALDVTQERALDLKGWAIESRICAEDPRRGFLPASGRLRHYVRPVPHLRTEVVRVDTGVEEGSEVSIHYDSLLAKRALDSYVVRGVTNNIPFLRSVVSHPAFVAGQLSTRFLEDHFPKGWHGEHLTERQKGELCAITALLQMTHKQRASTIGPKAPEPLTPTDLVITLDGQDRQVHAVPVPELWKETFSLEVDMGWMKFNIKGNKKLGRQPWVVDFEIDGKPGSCQIVKRLPRGFRIMYHGAEYDVLVQNPTQASLQQFIKPPPATDHRKKLRSPMPGYLKIKAIHAKEGDILAVDQIILEFE</sequence>
<dbReference type="InterPro" id="IPR016185">
    <property type="entry name" value="PreATP-grasp_dom_sf"/>
</dbReference>
<feature type="domain" description="ATP-grasp" evidence="10">
    <location>
        <begin position="407"/>
        <end position="604"/>
    </location>
</feature>
<dbReference type="OMA" id="IGWIGPN"/>
<dbReference type="GO" id="GO:0005524">
    <property type="term" value="F:ATP binding"/>
    <property type="evidence" value="ECO:0007669"/>
    <property type="project" value="UniProtKB-UniRule"/>
</dbReference>
<dbReference type="PROSITE" id="PS50975">
    <property type="entry name" value="ATP_GRASP"/>
    <property type="match status" value="1"/>
</dbReference>
<dbReference type="GO" id="GO:0046872">
    <property type="term" value="F:metal ion binding"/>
    <property type="evidence" value="ECO:0007669"/>
    <property type="project" value="InterPro"/>
</dbReference>
<dbReference type="Gene3D" id="3.30.470.20">
    <property type="entry name" value="ATP-grasp fold, B domain"/>
    <property type="match status" value="1"/>
</dbReference>
<dbReference type="InterPro" id="IPR011764">
    <property type="entry name" value="Biotin_carboxylation_dom"/>
</dbReference>
<dbReference type="InterPro" id="IPR005481">
    <property type="entry name" value="BC-like_N"/>
</dbReference>
<proteinExistence type="predicted"/>
<evidence type="ECO:0008006" key="14">
    <source>
        <dbReference type="Google" id="ProtNLM"/>
    </source>
</evidence>
<evidence type="ECO:0000256" key="6">
    <source>
        <dbReference type="ARBA" id="ARBA00023267"/>
    </source>
</evidence>
<dbReference type="SUPFAM" id="SSF51246">
    <property type="entry name" value="Rudiment single hybrid motif"/>
    <property type="match status" value="1"/>
</dbReference>
<dbReference type="AlphaFoldDB" id="A0A388KXR6"/>
<reference evidence="12 13" key="1">
    <citation type="journal article" date="2018" name="Cell">
        <title>The Chara Genome: Secondary Complexity and Implications for Plant Terrestrialization.</title>
        <authorList>
            <person name="Nishiyama T."/>
            <person name="Sakayama H."/>
            <person name="Vries J.D."/>
            <person name="Buschmann H."/>
            <person name="Saint-Marcoux D."/>
            <person name="Ullrich K.K."/>
            <person name="Haas F.B."/>
            <person name="Vanderstraeten L."/>
            <person name="Becker D."/>
            <person name="Lang D."/>
            <person name="Vosolsobe S."/>
            <person name="Rombauts S."/>
            <person name="Wilhelmsson P.K.I."/>
            <person name="Janitza P."/>
            <person name="Kern R."/>
            <person name="Heyl A."/>
            <person name="Rumpler F."/>
            <person name="Villalobos L.I.A.C."/>
            <person name="Clay J.M."/>
            <person name="Skokan R."/>
            <person name="Toyoda A."/>
            <person name="Suzuki Y."/>
            <person name="Kagoshima H."/>
            <person name="Schijlen E."/>
            <person name="Tajeshwar N."/>
            <person name="Catarino B."/>
            <person name="Hetherington A.J."/>
            <person name="Saltykova A."/>
            <person name="Bonnot C."/>
            <person name="Breuninger H."/>
            <person name="Symeonidi A."/>
            <person name="Radhakrishnan G.V."/>
            <person name="Van Nieuwerburgh F."/>
            <person name="Deforce D."/>
            <person name="Chang C."/>
            <person name="Karol K.G."/>
            <person name="Hedrich R."/>
            <person name="Ulvskov P."/>
            <person name="Glockner G."/>
            <person name="Delwiche C.F."/>
            <person name="Petrasek J."/>
            <person name="Van de Peer Y."/>
            <person name="Friml J."/>
            <person name="Beilby M."/>
            <person name="Dolan L."/>
            <person name="Kohara Y."/>
            <person name="Sugano S."/>
            <person name="Fujiyama A."/>
            <person name="Delaux P.-M."/>
            <person name="Quint M."/>
            <person name="TheiBen G."/>
            <person name="Hagemann M."/>
            <person name="Harholt J."/>
            <person name="Dunand C."/>
            <person name="Zachgo S."/>
            <person name="Langdale J."/>
            <person name="Maumus F."/>
            <person name="Straeten D.V.D."/>
            <person name="Gould S.B."/>
            <person name="Rensing S.A."/>
        </authorList>
    </citation>
    <scope>NUCLEOTIDE SEQUENCE [LARGE SCALE GENOMIC DNA]</scope>
    <source>
        <strain evidence="12 13">S276</strain>
    </source>
</reference>
<comment type="cofactor">
    <cofactor evidence="1">
        <name>biotin</name>
        <dbReference type="ChEBI" id="CHEBI:57586"/>
    </cofactor>
</comment>
<dbReference type="OrthoDB" id="196847at2759"/>
<dbReference type="SUPFAM" id="SSF52440">
    <property type="entry name" value="PreATP-grasp domain"/>
    <property type="match status" value="1"/>
</dbReference>
<accession>A0A388KXR6</accession>
<comment type="caution">
    <text evidence="12">The sequence shown here is derived from an EMBL/GenBank/DDBJ whole genome shotgun (WGS) entry which is preliminary data.</text>
</comment>
<dbReference type="InterPro" id="IPR005479">
    <property type="entry name" value="CPAse_ATP-bd"/>
</dbReference>
<dbReference type="Pfam" id="PF00289">
    <property type="entry name" value="Biotin_carb_N"/>
    <property type="match status" value="1"/>
</dbReference>
<feature type="chain" id="PRO_5017352072" description="Acetyl-CoA carboxylase" evidence="9">
    <location>
        <begin position="23"/>
        <end position="908"/>
    </location>
</feature>
<name>A0A388KXR6_CHABU</name>
<dbReference type="Gramene" id="GBG74772">
    <property type="protein sequence ID" value="GBG74772"/>
    <property type="gene ID" value="CBR_g19284"/>
</dbReference>
<keyword evidence="4 7" id="KW-0067">ATP-binding</keyword>